<keyword evidence="4" id="KW-0808">Transferase</keyword>
<evidence type="ECO:0000256" key="3">
    <source>
        <dbReference type="ARBA" id="ARBA00022527"/>
    </source>
</evidence>
<dbReference type="PANTHER" id="PTHR24356">
    <property type="entry name" value="SERINE/THREONINE-PROTEIN KINASE"/>
    <property type="match status" value="1"/>
</dbReference>
<dbReference type="InterPro" id="IPR008271">
    <property type="entry name" value="Ser/Thr_kinase_AS"/>
</dbReference>
<dbReference type="InterPro" id="IPR050236">
    <property type="entry name" value="Ser_Thr_kinase_AGC"/>
</dbReference>
<keyword evidence="7 10" id="KW-0067">ATP-binding</keyword>
<comment type="catalytic activity">
    <reaction evidence="8">
        <text>L-threonyl-[protein] + ATP = O-phospho-L-threonyl-[protein] + ADP + H(+)</text>
        <dbReference type="Rhea" id="RHEA:46608"/>
        <dbReference type="Rhea" id="RHEA-COMP:11060"/>
        <dbReference type="Rhea" id="RHEA-COMP:11605"/>
        <dbReference type="ChEBI" id="CHEBI:15378"/>
        <dbReference type="ChEBI" id="CHEBI:30013"/>
        <dbReference type="ChEBI" id="CHEBI:30616"/>
        <dbReference type="ChEBI" id="CHEBI:61977"/>
        <dbReference type="ChEBI" id="CHEBI:456216"/>
        <dbReference type="EC" id="2.7.11.1"/>
    </reaction>
</comment>
<proteinExistence type="predicted"/>
<accession>A0AAD2D081</accession>
<feature type="compositionally biased region" description="Polar residues" evidence="11">
    <location>
        <begin position="490"/>
        <end position="505"/>
    </location>
</feature>
<dbReference type="InterPro" id="IPR011993">
    <property type="entry name" value="PH-like_dom_sf"/>
</dbReference>
<dbReference type="PROSITE" id="PS00108">
    <property type="entry name" value="PROTEIN_KINASE_ST"/>
    <property type="match status" value="1"/>
</dbReference>
<dbReference type="SUPFAM" id="SSF50729">
    <property type="entry name" value="PH domain-like"/>
    <property type="match status" value="1"/>
</dbReference>
<protein>
    <recommendedName>
        <fullName evidence="2">non-specific serine/threonine protein kinase</fullName>
        <ecNumber evidence="2">2.7.11.1</ecNumber>
    </recommendedName>
</protein>
<comment type="subunit">
    <text evidence="1">Monomer.</text>
</comment>
<comment type="catalytic activity">
    <reaction evidence="9">
        <text>L-seryl-[protein] + ATP = O-phospho-L-seryl-[protein] + ADP + H(+)</text>
        <dbReference type="Rhea" id="RHEA:17989"/>
        <dbReference type="Rhea" id="RHEA-COMP:9863"/>
        <dbReference type="Rhea" id="RHEA-COMP:11604"/>
        <dbReference type="ChEBI" id="CHEBI:15378"/>
        <dbReference type="ChEBI" id="CHEBI:29999"/>
        <dbReference type="ChEBI" id="CHEBI:30616"/>
        <dbReference type="ChEBI" id="CHEBI:83421"/>
        <dbReference type="ChEBI" id="CHEBI:456216"/>
        <dbReference type="EC" id="2.7.11.1"/>
    </reaction>
</comment>
<dbReference type="SMART" id="SM00220">
    <property type="entry name" value="S_TKc"/>
    <property type="match status" value="1"/>
</dbReference>
<dbReference type="PANTHER" id="PTHR24356:SF163">
    <property type="entry name" value="3-PHOSPHOINOSITIDE-DEPENDENT PROTEIN KINASE 1-RELATED"/>
    <property type="match status" value="1"/>
</dbReference>
<keyword evidence="5 10" id="KW-0547">Nucleotide-binding</keyword>
<evidence type="ECO:0000259" key="12">
    <source>
        <dbReference type="PROSITE" id="PS50003"/>
    </source>
</evidence>
<reference evidence="14" key="1">
    <citation type="submission" date="2023-07" db="EMBL/GenBank/DDBJ databases">
        <authorList>
            <consortium name="AG Swart"/>
            <person name="Singh M."/>
            <person name="Singh A."/>
            <person name="Seah K."/>
            <person name="Emmerich C."/>
        </authorList>
    </citation>
    <scope>NUCLEOTIDE SEQUENCE</scope>
    <source>
        <strain evidence="14">DP1</strain>
    </source>
</reference>
<feature type="domain" description="Protein kinase" evidence="13">
    <location>
        <begin position="106"/>
        <end position="378"/>
    </location>
</feature>
<dbReference type="Gene3D" id="2.30.29.30">
    <property type="entry name" value="Pleckstrin-homology domain (PH domain)/Phosphotyrosine-binding domain (PTB)"/>
    <property type="match status" value="1"/>
</dbReference>
<sequence>MMNVIETPEEIKATDELTMDSTLANHQSPISINPPPKESRQSMYKTKAPTKSEDIQEHSIFLKPKEDHKVSSSRGSQVTNCTSNNCILNVKAQRESKAKKNPLLNYVELDTLGCGSFGRVIKVQKKTTDTQYAMKIIEKRKMEKENKIYQVFNERDLLTKLDNSRIIKLKKSFAYKNCIYLVTDLCQKGDLSSLLKKICHKRLCIKNIQFIVSQILVALEYLHSIGIVHRDVKPENVFVTEEGHLKLGDLGSAGISAKARQTLKIKNHKHKDGVKEEGKLNTFVGTKEYVSPEVLQGKSCSPAADMWSLGVIIFQLFCGYTPFNLEKAEYYTFQSIMECKYNIPEFLSDDARDLIKNLLVRKPEERLSASQVMNHKFFANFDFEEFEDKESPLCDLYEQLKDVQEDFESSSEYDSIANGDDFDVDFSESPAIGKGILDSPLKSSPNKAYKAYLKKSSSLGEREMKYLEDQEVKENKIKQDEFIDLRPHAKSTNTDNSKQGTSDSGDGNYGPIPEPSTPTMKTEDWSSKYIPKSNSQGEKKVILEGPIKKITAWIIYKRRYMELSETDGVPRLMYYTANKNKLRNEIPLTNHTKVYATGHSKFEIADLENTFYFKDCGGEAKVKQWVAELSKAIAYQCSQKTSFKGNKVMSATLA</sequence>
<dbReference type="SMART" id="SM00233">
    <property type="entry name" value="PH"/>
    <property type="match status" value="1"/>
</dbReference>
<evidence type="ECO:0000256" key="10">
    <source>
        <dbReference type="PROSITE-ProRule" id="PRU10141"/>
    </source>
</evidence>
<evidence type="ECO:0000256" key="4">
    <source>
        <dbReference type="ARBA" id="ARBA00022679"/>
    </source>
</evidence>
<keyword evidence="6" id="KW-0418">Kinase</keyword>
<feature type="binding site" evidence="10">
    <location>
        <position position="135"/>
    </location>
    <ligand>
        <name>ATP</name>
        <dbReference type="ChEBI" id="CHEBI:30616"/>
    </ligand>
</feature>
<feature type="region of interest" description="Disordered" evidence="11">
    <location>
        <begin position="24"/>
        <end position="54"/>
    </location>
</feature>
<dbReference type="AlphaFoldDB" id="A0AAD2D081"/>
<evidence type="ECO:0000313" key="14">
    <source>
        <dbReference type="EMBL" id="CAI2376189.1"/>
    </source>
</evidence>
<feature type="domain" description="PH" evidence="12">
    <location>
        <begin position="540"/>
        <end position="634"/>
    </location>
</feature>
<evidence type="ECO:0000256" key="8">
    <source>
        <dbReference type="ARBA" id="ARBA00047899"/>
    </source>
</evidence>
<dbReference type="GO" id="GO:0005524">
    <property type="term" value="F:ATP binding"/>
    <property type="evidence" value="ECO:0007669"/>
    <property type="project" value="UniProtKB-UniRule"/>
</dbReference>
<dbReference type="InterPro" id="IPR011009">
    <property type="entry name" value="Kinase-like_dom_sf"/>
</dbReference>
<dbReference type="Gene3D" id="1.10.510.10">
    <property type="entry name" value="Transferase(Phosphotransferase) domain 1"/>
    <property type="match status" value="1"/>
</dbReference>
<dbReference type="GO" id="GO:0004674">
    <property type="term" value="F:protein serine/threonine kinase activity"/>
    <property type="evidence" value="ECO:0007669"/>
    <property type="project" value="UniProtKB-KW"/>
</dbReference>
<evidence type="ECO:0000313" key="15">
    <source>
        <dbReference type="Proteomes" id="UP001295684"/>
    </source>
</evidence>
<name>A0AAD2D081_EUPCR</name>
<dbReference type="InterPro" id="IPR001849">
    <property type="entry name" value="PH_domain"/>
</dbReference>
<comment type="caution">
    <text evidence="14">The sequence shown here is derived from an EMBL/GenBank/DDBJ whole genome shotgun (WGS) entry which is preliminary data.</text>
</comment>
<evidence type="ECO:0000256" key="1">
    <source>
        <dbReference type="ARBA" id="ARBA00011245"/>
    </source>
</evidence>
<keyword evidence="15" id="KW-1185">Reference proteome</keyword>
<evidence type="ECO:0000256" key="2">
    <source>
        <dbReference type="ARBA" id="ARBA00012513"/>
    </source>
</evidence>
<dbReference type="GO" id="GO:0035556">
    <property type="term" value="P:intracellular signal transduction"/>
    <property type="evidence" value="ECO:0007669"/>
    <property type="project" value="TreeGrafter"/>
</dbReference>
<dbReference type="InterPro" id="IPR000719">
    <property type="entry name" value="Prot_kinase_dom"/>
</dbReference>
<dbReference type="PROSITE" id="PS00107">
    <property type="entry name" value="PROTEIN_KINASE_ATP"/>
    <property type="match status" value="1"/>
</dbReference>
<dbReference type="InterPro" id="IPR033931">
    <property type="entry name" value="PDK1-typ_PH"/>
</dbReference>
<evidence type="ECO:0000256" key="9">
    <source>
        <dbReference type="ARBA" id="ARBA00048679"/>
    </source>
</evidence>
<feature type="region of interest" description="Disordered" evidence="11">
    <location>
        <begin position="478"/>
        <end position="532"/>
    </location>
</feature>
<evidence type="ECO:0000256" key="11">
    <source>
        <dbReference type="SAM" id="MobiDB-lite"/>
    </source>
</evidence>
<dbReference type="EMBL" id="CAMPGE010017731">
    <property type="protein sequence ID" value="CAI2376189.1"/>
    <property type="molecule type" value="Genomic_DNA"/>
</dbReference>
<dbReference type="InterPro" id="IPR017441">
    <property type="entry name" value="Protein_kinase_ATP_BS"/>
</dbReference>
<evidence type="ECO:0000259" key="13">
    <source>
        <dbReference type="PROSITE" id="PS50011"/>
    </source>
</evidence>
<dbReference type="SUPFAM" id="SSF56112">
    <property type="entry name" value="Protein kinase-like (PK-like)"/>
    <property type="match status" value="1"/>
</dbReference>
<dbReference type="Proteomes" id="UP001295684">
    <property type="component" value="Unassembled WGS sequence"/>
</dbReference>
<evidence type="ECO:0000256" key="5">
    <source>
        <dbReference type="ARBA" id="ARBA00022741"/>
    </source>
</evidence>
<dbReference type="Pfam" id="PF14593">
    <property type="entry name" value="PH_3"/>
    <property type="match status" value="1"/>
</dbReference>
<dbReference type="Pfam" id="PF00069">
    <property type="entry name" value="Pkinase"/>
    <property type="match status" value="1"/>
</dbReference>
<organism evidence="14 15">
    <name type="scientific">Euplotes crassus</name>
    <dbReference type="NCBI Taxonomy" id="5936"/>
    <lineage>
        <taxon>Eukaryota</taxon>
        <taxon>Sar</taxon>
        <taxon>Alveolata</taxon>
        <taxon>Ciliophora</taxon>
        <taxon>Intramacronucleata</taxon>
        <taxon>Spirotrichea</taxon>
        <taxon>Hypotrichia</taxon>
        <taxon>Euplotida</taxon>
        <taxon>Euplotidae</taxon>
        <taxon>Moneuplotes</taxon>
    </lineage>
</organism>
<evidence type="ECO:0000256" key="7">
    <source>
        <dbReference type="ARBA" id="ARBA00022840"/>
    </source>
</evidence>
<dbReference type="PROSITE" id="PS50011">
    <property type="entry name" value="PROTEIN_KINASE_DOM"/>
    <property type="match status" value="1"/>
</dbReference>
<dbReference type="PROSITE" id="PS50003">
    <property type="entry name" value="PH_DOMAIN"/>
    <property type="match status" value="1"/>
</dbReference>
<dbReference type="EC" id="2.7.11.1" evidence="2"/>
<feature type="compositionally biased region" description="Basic and acidic residues" evidence="11">
    <location>
        <begin position="478"/>
        <end position="487"/>
    </location>
</feature>
<keyword evidence="3" id="KW-0723">Serine/threonine-protein kinase</keyword>
<dbReference type="FunFam" id="1.10.510.10:FF:000571">
    <property type="entry name" value="Maternal embryonic leucine zipper kinase"/>
    <property type="match status" value="1"/>
</dbReference>
<gene>
    <name evidence="14" type="ORF">ECRASSUSDP1_LOCUS17558</name>
</gene>
<evidence type="ECO:0000256" key="6">
    <source>
        <dbReference type="ARBA" id="ARBA00022777"/>
    </source>
</evidence>